<reference evidence="6" key="1">
    <citation type="submission" date="2011-12" db="EMBL/GenBank/DDBJ databases">
        <title>Complete sequence of Clostridium clariflavum DSM 19732.</title>
        <authorList>
            <consortium name="US DOE Joint Genome Institute"/>
            <person name="Lucas S."/>
            <person name="Han J."/>
            <person name="Lapidus A."/>
            <person name="Cheng J.-F."/>
            <person name="Goodwin L."/>
            <person name="Pitluck S."/>
            <person name="Peters L."/>
            <person name="Teshima H."/>
            <person name="Detter J.C."/>
            <person name="Han C."/>
            <person name="Tapia R."/>
            <person name="Land M."/>
            <person name="Hauser L."/>
            <person name="Kyrpides N."/>
            <person name="Ivanova N."/>
            <person name="Pagani I."/>
            <person name="Kitzmiller T."/>
            <person name="Lynd L."/>
            <person name="Izquierdo J."/>
            <person name="Woyke T."/>
        </authorList>
    </citation>
    <scope>NUCLEOTIDE SEQUENCE [LARGE SCALE GENOMIC DNA]</scope>
    <source>
        <strain evidence="6">DSM 19732 / NBRC 101661 / EBR45</strain>
    </source>
</reference>
<dbReference type="Proteomes" id="UP000005435">
    <property type="component" value="Chromosome"/>
</dbReference>
<gene>
    <name evidence="5" type="ordered locus">Clocl_0393</name>
</gene>
<dbReference type="PANTHER" id="PTHR11049">
    <property type="entry name" value="ACYL COENZYME A THIOESTER HYDROLASE"/>
    <property type="match status" value="1"/>
</dbReference>
<dbReference type="KEGG" id="ccl:Clocl_0393"/>
<dbReference type="InterPro" id="IPR040170">
    <property type="entry name" value="Cytosol_ACT"/>
</dbReference>
<dbReference type="InterPro" id="IPR033120">
    <property type="entry name" value="HOTDOG_ACOT"/>
</dbReference>
<organism evidence="5 6">
    <name type="scientific">Acetivibrio clariflavus (strain DSM 19732 / NBRC 101661 / EBR45)</name>
    <name type="common">Clostridium clariflavum</name>
    <dbReference type="NCBI Taxonomy" id="720554"/>
    <lineage>
        <taxon>Bacteria</taxon>
        <taxon>Bacillati</taxon>
        <taxon>Bacillota</taxon>
        <taxon>Clostridia</taxon>
        <taxon>Eubacteriales</taxon>
        <taxon>Oscillospiraceae</taxon>
        <taxon>Acetivibrio</taxon>
    </lineage>
</organism>
<evidence type="ECO:0000256" key="3">
    <source>
        <dbReference type="PROSITE-ProRule" id="PRU01106"/>
    </source>
</evidence>
<feature type="domain" description="HotDog ACOT-type" evidence="4">
    <location>
        <begin position="18"/>
        <end position="130"/>
    </location>
</feature>
<keyword evidence="6" id="KW-1185">Reference proteome</keyword>
<proteinExistence type="inferred from homology"/>
<evidence type="ECO:0000256" key="1">
    <source>
        <dbReference type="ARBA" id="ARBA00010458"/>
    </source>
</evidence>
<dbReference type="STRING" id="720554.Clocl_0393"/>
<dbReference type="GO" id="GO:0052816">
    <property type="term" value="F:long-chain fatty acyl-CoA hydrolase activity"/>
    <property type="evidence" value="ECO:0007669"/>
    <property type="project" value="TreeGrafter"/>
</dbReference>
<comment type="similarity">
    <text evidence="1">Belongs to the acyl coenzyme A hydrolase family.</text>
</comment>
<dbReference type="SUPFAM" id="SSF54637">
    <property type="entry name" value="Thioesterase/thiol ester dehydrase-isomerase"/>
    <property type="match status" value="1"/>
</dbReference>
<evidence type="ECO:0000256" key="2">
    <source>
        <dbReference type="ARBA" id="ARBA00022801"/>
    </source>
</evidence>
<protein>
    <submittedName>
        <fullName evidence="5">Acyl-CoA hydrolase</fullName>
    </submittedName>
</protein>
<evidence type="ECO:0000313" key="5">
    <source>
        <dbReference type="EMBL" id="AEV67122.1"/>
    </source>
</evidence>
<dbReference type="GO" id="GO:0009062">
    <property type="term" value="P:fatty acid catabolic process"/>
    <property type="evidence" value="ECO:0007669"/>
    <property type="project" value="TreeGrafter"/>
</dbReference>
<dbReference type="EMBL" id="CP003065">
    <property type="protein sequence ID" value="AEV67122.1"/>
    <property type="molecule type" value="Genomic_DNA"/>
</dbReference>
<dbReference type="Pfam" id="PF03061">
    <property type="entry name" value="4HBT"/>
    <property type="match status" value="1"/>
</dbReference>
<dbReference type="RefSeq" id="WP_014253754.1">
    <property type="nucleotide sequence ID" value="NC_016627.1"/>
</dbReference>
<accession>G8M2P8</accession>
<dbReference type="OrthoDB" id="9791628at2"/>
<dbReference type="InterPro" id="IPR006683">
    <property type="entry name" value="Thioestr_dom"/>
</dbReference>
<dbReference type="PROSITE" id="PS51770">
    <property type="entry name" value="HOTDOG_ACOT"/>
    <property type="match status" value="1"/>
</dbReference>
<dbReference type="PANTHER" id="PTHR11049:SF24">
    <property type="entry name" value="CYTOSOLIC ACYL COENZYME A THIOESTER HYDROLASE"/>
    <property type="match status" value="1"/>
</dbReference>
<keyword evidence="2 3" id="KW-0378">Hydrolase</keyword>
<reference evidence="5 6" key="2">
    <citation type="journal article" date="2012" name="Stand. Genomic Sci.">
        <title>Complete Genome Sequence of Clostridium clariflavum DSM 19732.</title>
        <authorList>
            <person name="Izquierdo J.A."/>
            <person name="Goodwin L."/>
            <person name="Davenport K.W."/>
            <person name="Teshima H."/>
            <person name="Bruce D."/>
            <person name="Detter C."/>
            <person name="Tapia R."/>
            <person name="Han S."/>
            <person name="Land M."/>
            <person name="Hauser L."/>
            <person name="Jeffries C.D."/>
            <person name="Han J."/>
            <person name="Pitluck S."/>
            <person name="Nolan M."/>
            <person name="Chen A."/>
            <person name="Huntemann M."/>
            <person name="Mavromatis K."/>
            <person name="Mikhailova N."/>
            <person name="Liolios K."/>
            <person name="Woyke T."/>
            <person name="Lynd L.R."/>
        </authorList>
    </citation>
    <scope>NUCLEOTIDE SEQUENCE [LARGE SCALE GENOMIC DNA]</scope>
    <source>
        <strain evidence="6">DSM 19732 / NBRC 101661 / EBR45</strain>
    </source>
</reference>
<dbReference type="GO" id="GO:0005829">
    <property type="term" value="C:cytosol"/>
    <property type="evidence" value="ECO:0007669"/>
    <property type="project" value="TreeGrafter"/>
</dbReference>
<dbReference type="Gene3D" id="3.10.129.10">
    <property type="entry name" value="Hotdog Thioesterase"/>
    <property type="match status" value="1"/>
</dbReference>
<dbReference type="GO" id="GO:0006637">
    <property type="term" value="P:acyl-CoA metabolic process"/>
    <property type="evidence" value="ECO:0007669"/>
    <property type="project" value="TreeGrafter"/>
</dbReference>
<name>G8M2P8_ACECE</name>
<dbReference type="InterPro" id="IPR029069">
    <property type="entry name" value="HotDog_dom_sf"/>
</dbReference>
<dbReference type="CDD" id="cd03442">
    <property type="entry name" value="BFIT_BACH"/>
    <property type="match status" value="1"/>
</dbReference>
<dbReference type="HOGENOM" id="CLU_050164_3_2_9"/>
<dbReference type="eggNOG" id="COG1607">
    <property type="taxonomic scope" value="Bacteria"/>
</dbReference>
<evidence type="ECO:0000313" key="6">
    <source>
        <dbReference type="Proteomes" id="UP000005435"/>
    </source>
</evidence>
<evidence type="ECO:0000259" key="4">
    <source>
        <dbReference type="PROSITE" id="PS51770"/>
    </source>
</evidence>
<sequence length="174" mass="19433">MHDDSREHLNNLVGKPPSASQVEMTELVLPNDTNLLGNLLGGRLMHWIDIAGAMAASRHSGRIVATVALDSLDFRHPARMGELVILKAKLTWVGRTSMEVAVNVYAENIKSGRTILTNKAFITFVALDEEGKPVPVPPLLPETEEEWANFRQGELRRQERLKKKQAEENSSEEK</sequence>
<dbReference type="AlphaFoldDB" id="G8M2P8"/>